<dbReference type="Proteomes" id="UP001054945">
    <property type="component" value="Unassembled WGS sequence"/>
</dbReference>
<comment type="caution">
    <text evidence="2">The sequence shown here is derived from an EMBL/GenBank/DDBJ whole genome shotgun (WGS) entry which is preliminary data.</text>
</comment>
<keyword evidence="3" id="KW-1185">Reference proteome</keyword>
<protein>
    <submittedName>
        <fullName evidence="2">Uncharacterized protein</fullName>
    </submittedName>
</protein>
<name>A0AAV4T9J0_CAEEX</name>
<evidence type="ECO:0000313" key="3">
    <source>
        <dbReference type="Proteomes" id="UP001054945"/>
    </source>
</evidence>
<feature type="compositionally biased region" description="Acidic residues" evidence="1">
    <location>
        <begin position="42"/>
        <end position="62"/>
    </location>
</feature>
<reference evidence="2 3" key="1">
    <citation type="submission" date="2021-06" db="EMBL/GenBank/DDBJ databases">
        <title>Caerostris extrusa draft genome.</title>
        <authorList>
            <person name="Kono N."/>
            <person name="Arakawa K."/>
        </authorList>
    </citation>
    <scope>NUCLEOTIDE SEQUENCE [LARGE SCALE GENOMIC DNA]</scope>
</reference>
<evidence type="ECO:0000313" key="2">
    <source>
        <dbReference type="EMBL" id="GIY42011.1"/>
    </source>
</evidence>
<organism evidence="2 3">
    <name type="scientific">Caerostris extrusa</name>
    <name type="common">Bark spider</name>
    <name type="synonym">Caerostris bankana</name>
    <dbReference type="NCBI Taxonomy" id="172846"/>
    <lineage>
        <taxon>Eukaryota</taxon>
        <taxon>Metazoa</taxon>
        <taxon>Ecdysozoa</taxon>
        <taxon>Arthropoda</taxon>
        <taxon>Chelicerata</taxon>
        <taxon>Arachnida</taxon>
        <taxon>Araneae</taxon>
        <taxon>Araneomorphae</taxon>
        <taxon>Entelegynae</taxon>
        <taxon>Araneoidea</taxon>
        <taxon>Araneidae</taxon>
        <taxon>Caerostris</taxon>
    </lineage>
</organism>
<evidence type="ECO:0000256" key="1">
    <source>
        <dbReference type="SAM" id="MobiDB-lite"/>
    </source>
</evidence>
<accession>A0AAV4T9J0</accession>
<dbReference type="AlphaFoldDB" id="A0AAV4T9J0"/>
<feature type="region of interest" description="Disordered" evidence="1">
    <location>
        <begin position="42"/>
        <end position="95"/>
    </location>
</feature>
<dbReference type="EMBL" id="BPLR01010793">
    <property type="protein sequence ID" value="GIY42011.1"/>
    <property type="molecule type" value="Genomic_DNA"/>
</dbReference>
<sequence>MNRALLSALKNILFPPPTTLPFYTLPTTSFVEINVMPNSDEETTSFLLDNDDERDDNDDESDCLSAGPLSENGGDTLFPSGNPLQKEEMLLSNKR</sequence>
<gene>
    <name evidence="2" type="ORF">CEXT_651301</name>
</gene>
<proteinExistence type="predicted"/>